<dbReference type="EMBL" id="BLLF01002967">
    <property type="protein sequence ID" value="GFH25939.1"/>
    <property type="molecule type" value="Genomic_DNA"/>
</dbReference>
<sequence length="189" mass="19997">MAATSAVKQQGGVAAVTAVPAMLADSGVVRGRRPFARDPVLDYDDAESDDSKAGDAEEEEDAEGFLVEDGFLSDDEGVRLEEGLWCWELREPRKALLGPGQTQAAKGSSAVSNRRLLECFRKRRKELHERLVVASGLLDLLHKSGVGALGGGAADNVAKASKAGMKALEAKIVKAAQKMEKLPSLAQAP</sequence>
<name>A0A6A0A0U2_HAELA</name>
<evidence type="ECO:0000313" key="3">
    <source>
        <dbReference type="Proteomes" id="UP000485058"/>
    </source>
</evidence>
<gene>
    <name evidence="2" type="ORF">HaLaN_23993</name>
</gene>
<dbReference type="Proteomes" id="UP000485058">
    <property type="component" value="Unassembled WGS sequence"/>
</dbReference>
<protein>
    <submittedName>
        <fullName evidence="2">Uncharacterized protein</fullName>
    </submittedName>
</protein>
<keyword evidence="3" id="KW-1185">Reference proteome</keyword>
<evidence type="ECO:0000256" key="1">
    <source>
        <dbReference type="SAM" id="MobiDB-lite"/>
    </source>
</evidence>
<evidence type="ECO:0000313" key="2">
    <source>
        <dbReference type="EMBL" id="GFH25939.1"/>
    </source>
</evidence>
<feature type="region of interest" description="Disordered" evidence="1">
    <location>
        <begin position="39"/>
        <end position="64"/>
    </location>
</feature>
<comment type="caution">
    <text evidence="2">The sequence shown here is derived from an EMBL/GenBank/DDBJ whole genome shotgun (WGS) entry which is preliminary data.</text>
</comment>
<dbReference type="AlphaFoldDB" id="A0A6A0A0U2"/>
<reference evidence="2 3" key="1">
    <citation type="submission" date="2020-02" db="EMBL/GenBank/DDBJ databases">
        <title>Draft genome sequence of Haematococcus lacustris strain NIES-144.</title>
        <authorList>
            <person name="Morimoto D."/>
            <person name="Nakagawa S."/>
            <person name="Yoshida T."/>
            <person name="Sawayama S."/>
        </authorList>
    </citation>
    <scope>NUCLEOTIDE SEQUENCE [LARGE SCALE GENOMIC DNA]</scope>
    <source>
        <strain evidence="2 3">NIES-144</strain>
    </source>
</reference>
<organism evidence="2 3">
    <name type="scientific">Haematococcus lacustris</name>
    <name type="common">Green alga</name>
    <name type="synonym">Haematococcus pluvialis</name>
    <dbReference type="NCBI Taxonomy" id="44745"/>
    <lineage>
        <taxon>Eukaryota</taxon>
        <taxon>Viridiplantae</taxon>
        <taxon>Chlorophyta</taxon>
        <taxon>core chlorophytes</taxon>
        <taxon>Chlorophyceae</taxon>
        <taxon>CS clade</taxon>
        <taxon>Chlamydomonadales</taxon>
        <taxon>Haematococcaceae</taxon>
        <taxon>Haematococcus</taxon>
    </lineage>
</organism>
<accession>A0A6A0A0U2</accession>
<proteinExistence type="predicted"/>